<dbReference type="InterPro" id="IPR008271">
    <property type="entry name" value="Ser/Thr_kinase_AS"/>
</dbReference>
<feature type="domain" description="Protein kinase" evidence="5">
    <location>
        <begin position="56"/>
        <end position="337"/>
    </location>
</feature>
<dbReference type="Pfam" id="PF05725">
    <property type="entry name" value="FNIP"/>
    <property type="match status" value="7"/>
</dbReference>
<feature type="binding site" evidence="4">
    <location>
        <position position="646"/>
    </location>
    <ligand>
        <name>ATP</name>
        <dbReference type="ChEBI" id="CHEBI:30616"/>
    </ligand>
</feature>
<dbReference type="PANTHER" id="PTHR48011">
    <property type="entry name" value="CCR4-NOT TRANSCRIPTIONAL COMPLEX SUBUNIT CAF120-RELATED"/>
    <property type="match status" value="1"/>
</dbReference>
<dbReference type="InterPro" id="IPR008615">
    <property type="entry name" value="FNIP"/>
</dbReference>
<organism evidence="6 7">
    <name type="scientific">Dictyostelium firmibasis</name>
    <dbReference type="NCBI Taxonomy" id="79012"/>
    <lineage>
        <taxon>Eukaryota</taxon>
        <taxon>Amoebozoa</taxon>
        <taxon>Evosea</taxon>
        <taxon>Eumycetozoa</taxon>
        <taxon>Dictyostelia</taxon>
        <taxon>Dictyosteliales</taxon>
        <taxon>Dictyosteliaceae</taxon>
        <taxon>Dictyostelium</taxon>
    </lineage>
</organism>
<dbReference type="Pfam" id="PF00069">
    <property type="entry name" value="Pkinase"/>
    <property type="match status" value="2"/>
</dbReference>
<sequence>MSFLKSKDILDLSTYNQPPSYSLIPIYSTYTLNLSTYNQPLTAGLIPNGVDTLYLSSYNQPLVPGSIPDSVSTLDLSSYNQPLVPGLIPNSVHTLNLSSYNQPLNIYGAIPFSVTSLNLMSYKHKLNHGVIPKSVHSLILATGKEDHEIASISNDIEIIESRIYPKNCIKYIEGAIPISNLLEQFHSENELLIIVNEIIKSIKTIHDNNIIHFDIKCENILLLHDENGKRLQNNFIKITGFKYSSIESKVDLYRVVGTETHMAPEMKLKTGNLGFKSDIWSLGCTLIELAGGDVKELGTNFPIIPNHLSNHFKNIIQQCLKVNPDSRFNINELYNYVTSKGLTYKESEPVYESKNIIKLELFNEAITVQSIFYGIKKLELQAFNQSFEYGLIPDSVEYLILQSYNQPIVPYVLPSNLKYLIIPSYNYPLDSIPSSVTHLQLNSFNEKLNPFIYFGKFLDFGYRYNFEENESLDSGYFQTLQSGFQFIKPINERNIPSSVTDLQLYNYNIELLPNSIPETVEMITLGSNFTHFKSLSNLPSSIINLKFETNENFNLTEIIKHIPTTITSININNNIIKIRKPQPINNSKQNKPQQQKNILNHALEHKIDDWEIISTLGKGNFGIVFLAKKINSILNGTNVSICAIKKIDIFDIKLQSEIEILDKLKNHEHSIKYYGYGIDENDSLYIYMEYIESSISIANKLKQLPNKRFQEDKIKSLIFEIAIALKKIHESGIIHRDIKCDHIFLIEDKSQNNETKGIKFIDFGLSKQIEKDSKYNSLVGTDSHMAPEVKLQNRQAGSKSDVYSLGCTMLEMVGINLNKCKSDDQGVPSIPTNLSFSFQNTIQHCLQFYPCSRYSLDDLIAHLSNNQIKVNENETRFGCIIPPNIKRLELETNEPLELGAIDNDVQYLSLPIYDQPIREGSIPSSVKYLLFNKLNQYLECDSIPESVEYLDLGNEFDIEKNGYNIPYSTILFLRCGFNFKTPVHQRSLPESVTNLQLYNYNIEIKRKGIPQRVKSLTLGSDFKDFESLSNLPSSVIDLTFGVSESFDENQLTKEIEKIQTHITSIIINGKQRRN</sequence>
<comment type="similarity">
    <text evidence="3">Belongs to the protein kinase superfamily. STE Ser/Thr protein kinase family.</text>
</comment>
<protein>
    <recommendedName>
        <fullName evidence="5">Protein kinase domain-containing protein</fullName>
    </recommendedName>
</protein>
<reference evidence="6 7" key="1">
    <citation type="submission" date="2023-11" db="EMBL/GenBank/DDBJ databases">
        <title>Dfirmibasis_genome.</title>
        <authorList>
            <person name="Edelbroek B."/>
            <person name="Kjellin J."/>
            <person name="Jerlstrom-Hultqvist J."/>
            <person name="Soderbom F."/>
        </authorList>
    </citation>
    <scope>NUCLEOTIDE SEQUENCE [LARGE SCALE GENOMIC DNA]</scope>
    <source>
        <strain evidence="6 7">TNS-C-14</strain>
    </source>
</reference>
<evidence type="ECO:0000313" key="7">
    <source>
        <dbReference type="Proteomes" id="UP001344447"/>
    </source>
</evidence>
<dbReference type="Proteomes" id="UP001344447">
    <property type="component" value="Unassembled WGS sequence"/>
</dbReference>
<evidence type="ECO:0000256" key="1">
    <source>
        <dbReference type="ARBA" id="ARBA00022741"/>
    </source>
</evidence>
<evidence type="ECO:0000259" key="5">
    <source>
        <dbReference type="PROSITE" id="PS50011"/>
    </source>
</evidence>
<accession>A0AAN7YPR6</accession>
<feature type="domain" description="Protein kinase" evidence="5">
    <location>
        <begin position="610"/>
        <end position="865"/>
    </location>
</feature>
<dbReference type="PROSITE" id="PS50011">
    <property type="entry name" value="PROTEIN_KINASE_DOM"/>
    <property type="match status" value="2"/>
</dbReference>
<evidence type="ECO:0000313" key="6">
    <source>
        <dbReference type="EMBL" id="KAK5575136.1"/>
    </source>
</evidence>
<keyword evidence="7" id="KW-1185">Reference proteome</keyword>
<dbReference type="GO" id="GO:0005524">
    <property type="term" value="F:ATP binding"/>
    <property type="evidence" value="ECO:0007669"/>
    <property type="project" value="UniProtKB-UniRule"/>
</dbReference>
<dbReference type="AlphaFoldDB" id="A0AAN7YPR6"/>
<evidence type="ECO:0000256" key="2">
    <source>
        <dbReference type="ARBA" id="ARBA00022840"/>
    </source>
</evidence>
<dbReference type="SUPFAM" id="SSF56112">
    <property type="entry name" value="Protein kinase-like (PK-like)"/>
    <property type="match status" value="2"/>
</dbReference>
<dbReference type="InterPro" id="IPR052751">
    <property type="entry name" value="Plant_MAPKKK"/>
</dbReference>
<evidence type="ECO:0000256" key="4">
    <source>
        <dbReference type="PROSITE-ProRule" id="PRU10141"/>
    </source>
</evidence>
<keyword evidence="1 4" id="KW-0547">Nucleotide-binding</keyword>
<dbReference type="SMART" id="SM00220">
    <property type="entry name" value="S_TKc"/>
    <property type="match status" value="2"/>
</dbReference>
<dbReference type="Gene3D" id="1.10.510.10">
    <property type="entry name" value="Transferase(Phosphotransferase) domain 1"/>
    <property type="match status" value="2"/>
</dbReference>
<name>A0AAN7YPR6_9MYCE</name>
<gene>
    <name evidence="6" type="ORF">RB653_010392</name>
</gene>
<dbReference type="PROSITE" id="PS00107">
    <property type="entry name" value="PROTEIN_KINASE_ATP"/>
    <property type="match status" value="1"/>
</dbReference>
<dbReference type="InterPro" id="IPR011009">
    <property type="entry name" value="Kinase-like_dom_sf"/>
</dbReference>
<dbReference type="EMBL" id="JAVFKY010000006">
    <property type="protein sequence ID" value="KAK5575136.1"/>
    <property type="molecule type" value="Genomic_DNA"/>
</dbReference>
<dbReference type="InterPro" id="IPR000719">
    <property type="entry name" value="Prot_kinase_dom"/>
</dbReference>
<dbReference type="GO" id="GO:0007165">
    <property type="term" value="P:signal transduction"/>
    <property type="evidence" value="ECO:0007669"/>
    <property type="project" value="TreeGrafter"/>
</dbReference>
<dbReference type="PROSITE" id="PS00108">
    <property type="entry name" value="PROTEIN_KINASE_ST"/>
    <property type="match status" value="1"/>
</dbReference>
<evidence type="ECO:0000256" key="3">
    <source>
        <dbReference type="ARBA" id="ARBA00025754"/>
    </source>
</evidence>
<proteinExistence type="inferred from homology"/>
<dbReference type="InterPro" id="IPR017441">
    <property type="entry name" value="Protein_kinase_ATP_BS"/>
</dbReference>
<comment type="caution">
    <text evidence="6">The sequence shown here is derived from an EMBL/GenBank/DDBJ whole genome shotgun (WGS) entry which is preliminary data.</text>
</comment>
<dbReference type="GO" id="GO:0004672">
    <property type="term" value="F:protein kinase activity"/>
    <property type="evidence" value="ECO:0007669"/>
    <property type="project" value="InterPro"/>
</dbReference>
<keyword evidence="2 4" id="KW-0067">ATP-binding</keyword>
<dbReference type="PANTHER" id="PTHR48011:SF4">
    <property type="entry name" value="MITOGEN-ACTIVATED PROTEIN KINASE KINASE KINASE 19"/>
    <property type="match status" value="1"/>
</dbReference>